<accession>A0A2G8JP59</accession>
<feature type="region of interest" description="Disordered" evidence="1">
    <location>
        <begin position="1"/>
        <end position="33"/>
    </location>
</feature>
<feature type="compositionally biased region" description="Polar residues" evidence="1">
    <location>
        <begin position="1"/>
        <end position="22"/>
    </location>
</feature>
<dbReference type="AlphaFoldDB" id="A0A2G8JP59"/>
<organism evidence="2 3">
    <name type="scientific">Stichopus japonicus</name>
    <name type="common">Sea cucumber</name>
    <dbReference type="NCBI Taxonomy" id="307972"/>
    <lineage>
        <taxon>Eukaryota</taxon>
        <taxon>Metazoa</taxon>
        <taxon>Echinodermata</taxon>
        <taxon>Eleutherozoa</taxon>
        <taxon>Echinozoa</taxon>
        <taxon>Holothuroidea</taxon>
        <taxon>Aspidochirotacea</taxon>
        <taxon>Aspidochirotida</taxon>
        <taxon>Stichopodidae</taxon>
        <taxon>Apostichopus</taxon>
    </lineage>
</organism>
<feature type="compositionally biased region" description="Polar residues" evidence="1">
    <location>
        <begin position="202"/>
        <end position="227"/>
    </location>
</feature>
<dbReference type="Proteomes" id="UP000230750">
    <property type="component" value="Unassembled WGS sequence"/>
</dbReference>
<gene>
    <name evidence="2" type="ORF">BSL78_25667</name>
</gene>
<feature type="compositionally biased region" description="Basic and acidic residues" evidence="1">
    <location>
        <begin position="232"/>
        <end position="251"/>
    </location>
</feature>
<keyword evidence="3" id="KW-1185">Reference proteome</keyword>
<protein>
    <submittedName>
        <fullName evidence="2">Uncharacterized protein</fullName>
    </submittedName>
</protein>
<feature type="compositionally biased region" description="Polar residues" evidence="1">
    <location>
        <begin position="96"/>
        <end position="108"/>
    </location>
</feature>
<evidence type="ECO:0000313" key="2">
    <source>
        <dbReference type="EMBL" id="PIK37498.1"/>
    </source>
</evidence>
<sequence>MIETLQPISNEDISSPSKLQTFNKDKNDIKIQSHKKTVRHTVRAKKLDERQLFKFLKSLEENKTKRMLQIDKEVAEVEKTLTKLLADQSEASLAKRSQTKASFANSESLKTEKKRKRKAKTIRSLDVLEPNYEQFNTTNVSTKRVDKLLDSYYRFDEFGNRLQVTPLLSSANSSERASNDPDARIAWDISDFSPSELRLYSASASDGGSENASQSGPQTRASSSSPIKSGKLRKEKELRALHVRTGSKEHAQMTSQSNVENRAVDGNLGGIGKTLESNGRLLVSPQRNVVRKSGVIKVPALFVEELASTPVSKGTESSERILLTDETMRKFL</sequence>
<name>A0A2G8JP59_STIJA</name>
<evidence type="ECO:0000313" key="3">
    <source>
        <dbReference type="Proteomes" id="UP000230750"/>
    </source>
</evidence>
<comment type="caution">
    <text evidence="2">The sequence shown here is derived from an EMBL/GenBank/DDBJ whole genome shotgun (WGS) entry which is preliminary data.</text>
</comment>
<dbReference type="EMBL" id="MRZV01001491">
    <property type="protein sequence ID" value="PIK37498.1"/>
    <property type="molecule type" value="Genomic_DNA"/>
</dbReference>
<feature type="region of interest" description="Disordered" evidence="1">
    <location>
        <begin position="202"/>
        <end position="264"/>
    </location>
</feature>
<feature type="region of interest" description="Disordered" evidence="1">
    <location>
        <begin position="96"/>
        <end position="119"/>
    </location>
</feature>
<evidence type="ECO:0000256" key="1">
    <source>
        <dbReference type="SAM" id="MobiDB-lite"/>
    </source>
</evidence>
<proteinExistence type="predicted"/>
<reference evidence="2 3" key="1">
    <citation type="journal article" date="2017" name="PLoS Biol.">
        <title>The sea cucumber genome provides insights into morphological evolution and visceral regeneration.</title>
        <authorList>
            <person name="Zhang X."/>
            <person name="Sun L."/>
            <person name="Yuan J."/>
            <person name="Sun Y."/>
            <person name="Gao Y."/>
            <person name="Zhang L."/>
            <person name="Li S."/>
            <person name="Dai H."/>
            <person name="Hamel J.F."/>
            <person name="Liu C."/>
            <person name="Yu Y."/>
            <person name="Liu S."/>
            <person name="Lin W."/>
            <person name="Guo K."/>
            <person name="Jin S."/>
            <person name="Xu P."/>
            <person name="Storey K.B."/>
            <person name="Huan P."/>
            <person name="Zhang T."/>
            <person name="Zhou Y."/>
            <person name="Zhang J."/>
            <person name="Lin C."/>
            <person name="Li X."/>
            <person name="Xing L."/>
            <person name="Huo D."/>
            <person name="Sun M."/>
            <person name="Wang L."/>
            <person name="Mercier A."/>
            <person name="Li F."/>
            <person name="Yang H."/>
            <person name="Xiang J."/>
        </authorList>
    </citation>
    <scope>NUCLEOTIDE SEQUENCE [LARGE SCALE GENOMIC DNA]</scope>
    <source>
        <strain evidence="2">Shaxun</strain>
        <tissue evidence="2">Muscle</tissue>
    </source>
</reference>